<protein>
    <submittedName>
        <fullName evidence="2">Uncharacterized protein</fullName>
    </submittedName>
</protein>
<reference evidence="2" key="1">
    <citation type="submission" date="2020-05" db="UniProtKB">
        <authorList>
            <consortium name="EnsemblMetazoa"/>
        </authorList>
    </citation>
    <scope>IDENTIFICATION</scope>
    <source>
        <strain evidence="2">TTRI</strain>
    </source>
</reference>
<feature type="region of interest" description="Disordered" evidence="1">
    <location>
        <begin position="16"/>
        <end position="47"/>
    </location>
</feature>
<dbReference type="Proteomes" id="UP000078200">
    <property type="component" value="Unassembled WGS sequence"/>
</dbReference>
<evidence type="ECO:0000313" key="2">
    <source>
        <dbReference type="EnsemblMetazoa" id="GAUT040280-PA"/>
    </source>
</evidence>
<evidence type="ECO:0000256" key="1">
    <source>
        <dbReference type="SAM" id="MobiDB-lite"/>
    </source>
</evidence>
<proteinExistence type="predicted"/>
<dbReference type="EnsemblMetazoa" id="GAUT040280-RA">
    <property type="protein sequence ID" value="GAUT040280-PA"/>
    <property type="gene ID" value="GAUT040280"/>
</dbReference>
<dbReference type="VEuPathDB" id="VectorBase:GAUT040280"/>
<sequence length="211" mass="23296">MHDVVQRLVREMRPKKYPDFDDSEKITSKNVPHKALPSSSSDSEISESELSSEIASPCMGFIVIVKAESSQRAMDTPLKRITETTQTSIISVVGCELSAAKYKLATLSVPIISTPSLLILVLMSKVVERVSSPSISISSWSGFNEGNTITLQVSKLCNSAEMRSPIRLITLTLMVPKICTPRLISGYVTKLFELPNKVKKQKIMDKIDVHT</sequence>
<organism evidence="2 3">
    <name type="scientific">Glossina austeni</name>
    <name type="common">Savannah tsetse fly</name>
    <dbReference type="NCBI Taxonomy" id="7395"/>
    <lineage>
        <taxon>Eukaryota</taxon>
        <taxon>Metazoa</taxon>
        <taxon>Ecdysozoa</taxon>
        <taxon>Arthropoda</taxon>
        <taxon>Hexapoda</taxon>
        <taxon>Insecta</taxon>
        <taxon>Pterygota</taxon>
        <taxon>Neoptera</taxon>
        <taxon>Endopterygota</taxon>
        <taxon>Diptera</taxon>
        <taxon>Brachycera</taxon>
        <taxon>Muscomorpha</taxon>
        <taxon>Hippoboscoidea</taxon>
        <taxon>Glossinidae</taxon>
        <taxon>Glossina</taxon>
    </lineage>
</organism>
<keyword evidence="3" id="KW-1185">Reference proteome</keyword>
<evidence type="ECO:0000313" key="3">
    <source>
        <dbReference type="Proteomes" id="UP000078200"/>
    </source>
</evidence>
<feature type="compositionally biased region" description="Low complexity" evidence="1">
    <location>
        <begin position="35"/>
        <end position="47"/>
    </location>
</feature>
<feature type="compositionally biased region" description="Basic and acidic residues" evidence="1">
    <location>
        <begin position="16"/>
        <end position="27"/>
    </location>
</feature>
<accession>A0A1A9VL45</accession>
<name>A0A1A9VL45_GLOAU</name>
<dbReference type="AlphaFoldDB" id="A0A1A9VL45"/>